<dbReference type="Proteomes" id="UP000076842">
    <property type="component" value="Unassembled WGS sequence"/>
</dbReference>
<dbReference type="InterPro" id="IPR050164">
    <property type="entry name" value="Peptidase_C19"/>
</dbReference>
<dbReference type="GO" id="GO:0016579">
    <property type="term" value="P:protein deubiquitination"/>
    <property type="evidence" value="ECO:0007669"/>
    <property type="project" value="InterPro"/>
</dbReference>
<dbReference type="InterPro" id="IPR018200">
    <property type="entry name" value="USP_CS"/>
</dbReference>
<feature type="region of interest" description="Disordered" evidence="2">
    <location>
        <begin position="680"/>
        <end position="704"/>
    </location>
</feature>
<evidence type="ECO:0000256" key="2">
    <source>
        <dbReference type="SAM" id="MobiDB-lite"/>
    </source>
</evidence>
<evidence type="ECO:0000313" key="6">
    <source>
        <dbReference type="EMBL" id="KZT53991.1"/>
    </source>
</evidence>
<feature type="domain" description="DUSP" evidence="5">
    <location>
        <begin position="948"/>
        <end position="1060"/>
    </location>
</feature>
<evidence type="ECO:0000259" key="4">
    <source>
        <dbReference type="PROSITE" id="PS50235"/>
    </source>
</evidence>
<comment type="similarity">
    <text evidence="1">Belongs to the peptidase C19 family.</text>
</comment>
<dbReference type="PROSITE" id="PS51283">
    <property type="entry name" value="DUSP"/>
    <property type="match status" value="1"/>
</dbReference>
<evidence type="ECO:0000259" key="3">
    <source>
        <dbReference type="PROSITE" id="PS50053"/>
    </source>
</evidence>
<dbReference type="InterPro" id="IPR038765">
    <property type="entry name" value="Papain-like_cys_pep_sf"/>
</dbReference>
<gene>
    <name evidence="6" type="ORF">CALCODRAFT_557217</name>
</gene>
<dbReference type="Gene3D" id="3.90.70.10">
    <property type="entry name" value="Cysteine proteinases"/>
    <property type="match status" value="1"/>
</dbReference>
<dbReference type="PROSITE" id="PS00972">
    <property type="entry name" value="USP_1"/>
    <property type="match status" value="1"/>
</dbReference>
<feature type="region of interest" description="Disordered" evidence="2">
    <location>
        <begin position="1"/>
        <end position="39"/>
    </location>
</feature>
<feature type="domain" description="Ubiquitin-like" evidence="3">
    <location>
        <begin position="1171"/>
        <end position="1242"/>
    </location>
</feature>
<sequence>MPPKGKRRGGPPQPRPLSPTLARKRKRGSEDEPSPPSRWSWVKLDVKAADQINPKHMAWSCGFAEESGYTACVNKWSKEAKSKEDKRKGKEVDTLPVEQVPKTEETQKSDVIDLTAPAPCDKKKCRDNPNCLNHLGQEAWEDEEEARQAFLKVAKLGFDPRELNRDMDIPVGLRNLGATCYANAFIQVWFQDLAFRTGVYACKPTAPEGKLLEDAPLFQLQVTFAALQQCRQNVYNPIKLVESLGLRTSEQQDATEFGKLFMNLLGEQFQLQDAPSVKTLLRDQFEGHLTYCTTCKGCNHTSERDSPFLELELNLGPKSHLEERILEVLQKEELTGDNKYMCSRCDSLNDATRWVKLRDCPSVLHFSLMRFVYDVRTYERKKSKKVIQFPLTLNMRPFISGGAVMDDQIYELRGVLLHRGASAYHGHYVAQAFDLTKQQWFEFNDEDVTPIDKVMEGQAGSGGAETSKSSQTLGKRKTPSTSYKRETGSSKRSKSADGNESDESPIRKGKKKTTNIIELSDDEIEEEAEQPASSPTRSMLPTYSRSKDAYMLIYARRDVNAVKRIADAGTSEEFAGSSEGDHKLPLIPQPPPDAVEEVNRINDEHDRSCQEYMKREQVVLDLFAQVRAMKQEVYENWHIQSHDDDSIVVKADDLKKWLGQGIDLPKQVAKPKDEDIEIIESAEGEGPSNEADIETNTPEDSAETPMAVDPSTFMVDAETTISITPLISTETDTEHNLSDADSARTLVSSPPAIGPTALNTNWLQGTITADSLCDHGLIVPPANTLKRIRKSTYERLLSLGVHFEPALAHTEVCSTCTERILFEHIYAVRHPEQVKLFNDRNIHYAAEDVAFWISKPWLRDWSNTRPKMHVEGQPDPAPNANPWKSDVVCEHGDLTLSEKDRKVISVDAYRMLRSIYPDWQPFSTAHDVCPVCEAVATETSGLREDLRKAAEQEKARLKSMFTTNPLANRPVSLIEGFAYAVVPSSFMRAWRSWLIHPTYDPRPATLDTSMFFCQHDKLYFDPNEAVDMEDIDLVVIKENEWKILSELYPTSNNMIRLEPTTHIDEDETVRNLVACNHEVCKDCRRERKSAFEEAPVIIYFMDITDPLPIGETTATDQEKPPSDGNDDLDIVTVTSKAGTSSSPVKSESTLDAYGYGNGSNFEGGVRKSKRLRQTRQRGIKKTITIRKGDSVKEIKVQLFELFSLPTIYQRLFHGGREITELNEKTVAELGILAQDTISLLERGSREEEATRRGTRLRWYPSQWRRHCFNDDDTSNNRYH</sequence>
<protein>
    <submittedName>
        <fullName evidence="6">Cysteine proteinase</fullName>
    </submittedName>
</protein>
<dbReference type="InterPro" id="IPR035927">
    <property type="entry name" value="DUSP-like_sf"/>
</dbReference>
<feature type="compositionally biased region" description="Acidic residues" evidence="2">
    <location>
        <begin position="519"/>
        <end position="529"/>
    </location>
</feature>
<dbReference type="AlphaFoldDB" id="A0A165E2W5"/>
<accession>A0A165E2W5</accession>
<dbReference type="PROSITE" id="PS50053">
    <property type="entry name" value="UBIQUITIN_2"/>
    <property type="match status" value="1"/>
</dbReference>
<dbReference type="PROSITE" id="PS50235">
    <property type="entry name" value="USP_3"/>
    <property type="match status" value="1"/>
</dbReference>
<dbReference type="InParanoid" id="A0A165E2W5"/>
<feature type="compositionally biased region" description="Basic and acidic residues" evidence="2">
    <location>
        <begin position="483"/>
        <end position="497"/>
    </location>
</feature>
<dbReference type="Gene3D" id="3.10.20.90">
    <property type="entry name" value="Phosphatidylinositol 3-kinase Catalytic Subunit, Chain A, domain 1"/>
    <property type="match status" value="1"/>
</dbReference>
<dbReference type="SUPFAM" id="SSF54001">
    <property type="entry name" value="Cysteine proteinases"/>
    <property type="match status" value="1"/>
</dbReference>
<reference evidence="6 7" key="1">
    <citation type="journal article" date="2016" name="Mol. Biol. Evol.">
        <title>Comparative Genomics of Early-Diverging Mushroom-Forming Fungi Provides Insights into the Origins of Lignocellulose Decay Capabilities.</title>
        <authorList>
            <person name="Nagy L.G."/>
            <person name="Riley R."/>
            <person name="Tritt A."/>
            <person name="Adam C."/>
            <person name="Daum C."/>
            <person name="Floudas D."/>
            <person name="Sun H."/>
            <person name="Yadav J.S."/>
            <person name="Pangilinan J."/>
            <person name="Larsson K.H."/>
            <person name="Matsuura K."/>
            <person name="Barry K."/>
            <person name="Labutti K."/>
            <person name="Kuo R."/>
            <person name="Ohm R.A."/>
            <person name="Bhattacharya S.S."/>
            <person name="Shirouzu T."/>
            <person name="Yoshinaga Y."/>
            <person name="Martin F.M."/>
            <person name="Grigoriev I.V."/>
            <person name="Hibbett D.S."/>
        </authorList>
    </citation>
    <scope>NUCLEOTIDE SEQUENCE [LARGE SCALE GENOMIC DNA]</scope>
    <source>
        <strain evidence="6 7">HHB12733</strain>
    </source>
</reference>
<feature type="region of interest" description="Disordered" evidence="2">
    <location>
        <begin position="455"/>
        <end position="541"/>
    </location>
</feature>
<evidence type="ECO:0000313" key="7">
    <source>
        <dbReference type="Proteomes" id="UP000076842"/>
    </source>
</evidence>
<dbReference type="InterPro" id="IPR006615">
    <property type="entry name" value="Pept_C19_DUSP"/>
</dbReference>
<evidence type="ECO:0000259" key="5">
    <source>
        <dbReference type="PROSITE" id="PS51283"/>
    </source>
</evidence>
<dbReference type="InterPro" id="IPR001394">
    <property type="entry name" value="Peptidase_C19_UCH"/>
</dbReference>
<dbReference type="InterPro" id="IPR000626">
    <property type="entry name" value="Ubiquitin-like_dom"/>
</dbReference>
<dbReference type="InterPro" id="IPR028889">
    <property type="entry name" value="USP"/>
</dbReference>
<organism evidence="6 7">
    <name type="scientific">Calocera cornea HHB12733</name>
    <dbReference type="NCBI Taxonomy" id="1353952"/>
    <lineage>
        <taxon>Eukaryota</taxon>
        <taxon>Fungi</taxon>
        <taxon>Dikarya</taxon>
        <taxon>Basidiomycota</taxon>
        <taxon>Agaricomycotina</taxon>
        <taxon>Dacrymycetes</taxon>
        <taxon>Dacrymycetales</taxon>
        <taxon>Dacrymycetaceae</taxon>
        <taxon>Calocera</taxon>
    </lineage>
</organism>
<dbReference type="EMBL" id="KV424024">
    <property type="protein sequence ID" value="KZT53991.1"/>
    <property type="molecule type" value="Genomic_DNA"/>
</dbReference>
<evidence type="ECO:0000256" key="1">
    <source>
        <dbReference type="ARBA" id="ARBA00009085"/>
    </source>
</evidence>
<feature type="region of interest" description="Disordered" evidence="2">
    <location>
        <begin position="1109"/>
        <end position="1128"/>
    </location>
</feature>
<feature type="domain" description="USP" evidence="4">
    <location>
        <begin position="171"/>
        <end position="477"/>
    </location>
</feature>
<dbReference type="GO" id="GO:0005634">
    <property type="term" value="C:nucleus"/>
    <property type="evidence" value="ECO:0007669"/>
    <property type="project" value="TreeGrafter"/>
</dbReference>
<dbReference type="OrthoDB" id="289038at2759"/>
<keyword evidence="7" id="KW-1185">Reference proteome</keyword>
<dbReference type="InterPro" id="IPR029071">
    <property type="entry name" value="Ubiquitin-like_domsf"/>
</dbReference>
<dbReference type="GO" id="GO:0005829">
    <property type="term" value="C:cytosol"/>
    <property type="evidence" value="ECO:0007669"/>
    <property type="project" value="TreeGrafter"/>
</dbReference>
<dbReference type="PROSITE" id="PS00973">
    <property type="entry name" value="USP_2"/>
    <property type="match status" value="1"/>
</dbReference>
<feature type="compositionally biased region" description="Polar residues" evidence="2">
    <location>
        <begin position="464"/>
        <end position="473"/>
    </location>
</feature>
<name>A0A165E2W5_9BASI</name>
<dbReference type="Pfam" id="PF00443">
    <property type="entry name" value="UCH"/>
    <property type="match status" value="1"/>
</dbReference>
<dbReference type="PANTHER" id="PTHR24006">
    <property type="entry name" value="UBIQUITIN CARBOXYL-TERMINAL HYDROLASE"/>
    <property type="match status" value="1"/>
</dbReference>
<dbReference type="STRING" id="1353952.A0A165E2W5"/>
<dbReference type="SUPFAM" id="SSF54236">
    <property type="entry name" value="Ubiquitin-like"/>
    <property type="match status" value="1"/>
</dbReference>
<dbReference type="GO" id="GO:0004843">
    <property type="term" value="F:cysteine-type deubiquitinase activity"/>
    <property type="evidence" value="ECO:0007669"/>
    <property type="project" value="InterPro"/>
</dbReference>
<dbReference type="SUPFAM" id="SSF143791">
    <property type="entry name" value="DUSP-like"/>
    <property type="match status" value="1"/>
</dbReference>
<proteinExistence type="inferred from homology"/>
<dbReference type="Pfam" id="PF00240">
    <property type="entry name" value="ubiquitin"/>
    <property type="match status" value="1"/>
</dbReference>